<comment type="caution">
    <text evidence="2">The sequence shown here is derived from an EMBL/GenBank/DDBJ whole genome shotgun (WGS) entry which is preliminary data.</text>
</comment>
<feature type="domain" description="DUF11" evidence="1">
    <location>
        <begin position="351"/>
        <end position="458"/>
    </location>
</feature>
<dbReference type="InterPro" id="IPR013783">
    <property type="entry name" value="Ig-like_fold"/>
</dbReference>
<dbReference type="SUPFAM" id="SSF117074">
    <property type="entry name" value="Hypothetical protein PA1324"/>
    <property type="match status" value="1"/>
</dbReference>
<sequence>MRSFLSLLRAFWSVLAITIATLSIPTAGAQVIRNTASMRFETSAGSQTIASNTVTLDLAKRPTTMRFHEIPAGYQYAGLACDTNPVLQFTPSRVSPTELAAAPLLATIQRGQALIMELDAEAENRDATRRETAWVTVSAGDLSVRLPLTETAENTGVFAGGISASGTHPEFAACDIAKRVSGSRIRAQFDGSDESFSSDAEVLVDPEGYVFDSLTGELVDGVTVTLIDNATGLPAAAVFGDDGTSAYPNTVVTGTSATDASGQVYSFTPGNFRFPLAPRGFYRLKVTPPRGYAAPSRVEPAALTHLTGPPGAFRITDSSYGAPFELSDPEPVHIDVPVDSTAARAKRIETLVLEKTASIRDASPGEFVQYRLEVRNTSRSATPGQVRIEDRLPTGLRYKTGTTRGAPEPEISRDGRSLTFTLPRMGAQASAPISYVLSVSPGAPQGEALNRATASTVSGSSNEASASVRIRKLLMTDAMTLLGRVTEGGCGDPMRRRKGVPGIRIVLEDGSFTVSDANGYYHFEGVPPGTHVVQLDTASIPATHAPASCDRDTRSAGSDISRFVEGQGGSLQRADFQLVLTGKQAAADAALPVVQSDDALAAGNRADWLERAEPGIDWLFPEVDHNPRSPALRIVIRHAPGQRVALSVNGRAVDALSFDGTDIDAQRGVAISRWTGLPLAERDNLLEARVLDAGGKTVATLRRTVHYANVPLRAELVAGKSRLVADGLTRPLVAIRVTDRDGRPVRAGTVVPFRVDQPYAAAQEIQAQQGRQLAGLDRTEATARVIGDEGLAFVALQPTTQAGSAHITIKLADQGLTQTSEIKAFLAAPARDWMIVGFARGTAGFDMLRSKSRNLPRGQRNNVTTDGQIALYAKGRIKGSWLLTLAYDSDRVEDRDRGLLGTIDPNRYYTVYGDASQQAYDAPTRGRLYLRLERKTFYALFGDFETGFVDTRLTRYSRTLNGVKAETSGDHVLFSAFAARDEDRYGRDEIQGNGLSGPYRLSGRDIVPNSDKITLETRDRLRPERILDSKLLTRHIDYDIDAIAGTLRFREPILSRDPASNPIFIVADYETYGRGRKLAAGARGALKLAQGKVEIGAAVLHDQAQSDATVIGLDLRARPFAGVEVRAEAATGGRDGLRSAQAFIAEVEHHGGGIDALVYMRRQDSGFGVGQQNGGEAGTSKVGVDARLQLATGLSAVLTAWHQEDLTSDASRTAGDARVEYRRGSSLVFLGAQLAADRDALGRRSNSTLLTLGGTQSLFDNKLEITAQAQLAIGGADDSADFPARQQISASWKVRDGIRLIGGYEIAKGDSYLSHNARIGFEVSPWSGARLMSTINRQALGEAGGENGRRTFAQYGLSQSLPLGKHWTIDATLDSSKTLSGKLPETSLSRPVIGSSILGQNVREGDFVAVTLGAGYRSERWSWNGRAEYRNSEESRRLGFTSNLLRSLGEGKTLASSLRAYRTTDDRGRSVTSVTGDLALALRPADSRWSLLERFTLRHENADQGVTGNNVLNVPTFAQGTLATLRAINNVAIGYRSGDEGGSHGFEASLYYGAKFVRGRYADEKLDGFIDVVGVEIRKDIRRNLDIGVQGSVQHSWSDGTASFSAGPTLGVSPGKGMWFSAGYNVTGYRDRDFEDARYTRQGPYITLRAKFDQSLLKNLGDLFGGRQ</sequence>
<evidence type="ECO:0000259" key="1">
    <source>
        <dbReference type="Pfam" id="PF01345"/>
    </source>
</evidence>
<protein>
    <submittedName>
        <fullName evidence="2">Putative repeat protein (TIGR01451 family)</fullName>
    </submittedName>
</protein>
<dbReference type="InterPro" id="IPR047589">
    <property type="entry name" value="DUF11_rpt"/>
</dbReference>
<proteinExistence type="predicted"/>
<dbReference type="InterPro" id="IPR001434">
    <property type="entry name" value="OmcB-like_DUF11"/>
</dbReference>
<evidence type="ECO:0000313" key="2">
    <source>
        <dbReference type="EMBL" id="MBB4097409.1"/>
    </source>
</evidence>
<dbReference type="RefSeq" id="WP_183995024.1">
    <property type="nucleotide sequence ID" value="NZ_JACIEH010000001.1"/>
</dbReference>
<dbReference type="Gene3D" id="2.60.40.10">
    <property type="entry name" value="Immunoglobulins"/>
    <property type="match status" value="1"/>
</dbReference>
<accession>A0A7W6JPX9</accession>
<evidence type="ECO:0000313" key="3">
    <source>
        <dbReference type="Proteomes" id="UP000557392"/>
    </source>
</evidence>
<dbReference type="EMBL" id="JACIEH010000001">
    <property type="protein sequence ID" value="MBB4097409.1"/>
    <property type="molecule type" value="Genomic_DNA"/>
</dbReference>
<dbReference type="NCBIfam" id="TIGR01451">
    <property type="entry name" value="B_ant_repeat"/>
    <property type="match status" value="1"/>
</dbReference>
<organism evidence="2 3">
    <name type="scientific">Sphingomonas kyeonggiensis</name>
    <dbReference type="NCBI Taxonomy" id="1268553"/>
    <lineage>
        <taxon>Bacteria</taxon>
        <taxon>Pseudomonadati</taxon>
        <taxon>Pseudomonadota</taxon>
        <taxon>Alphaproteobacteria</taxon>
        <taxon>Sphingomonadales</taxon>
        <taxon>Sphingomonadaceae</taxon>
        <taxon>Sphingomonas</taxon>
    </lineage>
</organism>
<dbReference type="Pfam" id="PF01345">
    <property type="entry name" value="DUF11"/>
    <property type="match status" value="1"/>
</dbReference>
<reference evidence="2 3" key="1">
    <citation type="submission" date="2020-08" db="EMBL/GenBank/DDBJ databases">
        <title>Genomic Encyclopedia of Type Strains, Phase IV (KMG-IV): sequencing the most valuable type-strain genomes for metagenomic binning, comparative biology and taxonomic classification.</title>
        <authorList>
            <person name="Goeker M."/>
        </authorList>
    </citation>
    <scope>NUCLEOTIDE SEQUENCE [LARGE SCALE GENOMIC DNA]</scope>
    <source>
        <strain evidence="2 3">DSM 101806</strain>
    </source>
</reference>
<gene>
    <name evidence="2" type="ORF">GGR46_000942</name>
</gene>
<dbReference type="Proteomes" id="UP000557392">
    <property type="component" value="Unassembled WGS sequence"/>
</dbReference>
<keyword evidence="3" id="KW-1185">Reference proteome</keyword>
<name>A0A7W6JPX9_9SPHN</name>